<dbReference type="PATRIC" id="fig|1365251.3.peg.621"/>
<accession>A0A167FWG9</accession>
<dbReference type="EMBL" id="AUXZ01000046">
    <property type="protein sequence ID" value="KZN53302.1"/>
    <property type="molecule type" value="Genomic_DNA"/>
</dbReference>
<reference evidence="1 2" key="1">
    <citation type="submission" date="2013-07" db="EMBL/GenBank/DDBJ databases">
        <title>Comparative Genomic and Metabolomic Analysis of Twelve Strains of Pseudoalteromonas luteoviolacea.</title>
        <authorList>
            <person name="Vynne N.G."/>
            <person name="Mansson M."/>
            <person name="Gram L."/>
        </authorList>
    </citation>
    <scope>NUCLEOTIDE SEQUENCE [LARGE SCALE GENOMIC DNA]</scope>
    <source>
        <strain evidence="1 2">H33</strain>
    </source>
</reference>
<evidence type="ECO:0000313" key="2">
    <source>
        <dbReference type="Proteomes" id="UP000076503"/>
    </source>
</evidence>
<evidence type="ECO:0000313" key="1">
    <source>
        <dbReference type="EMBL" id="KZN53302.1"/>
    </source>
</evidence>
<dbReference type="RefSeq" id="WP_063360327.1">
    <property type="nucleotide sequence ID" value="NZ_AUXZ01000046.1"/>
</dbReference>
<gene>
    <name evidence="1" type="ORF">N476_08500</name>
</gene>
<dbReference type="AlphaFoldDB" id="A0A167FWG9"/>
<name>A0A167FWG9_9GAMM</name>
<protein>
    <submittedName>
        <fullName evidence="1">Uncharacterized protein</fullName>
    </submittedName>
</protein>
<proteinExistence type="predicted"/>
<comment type="caution">
    <text evidence="1">The sequence shown here is derived from an EMBL/GenBank/DDBJ whole genome shotgun (WGS) entry which is preliminary data.</text>
</comment>
<dbReference type="OrthoDB" id="6286316at2"/>
<organism evidence="1 2">
    <name type="scientific">Pseudoalteromonas luteoviolacea H33</name>
    <dbReference type="NCBI Taxonomy" id="1365251"/>
    <lineage>
        <taxon>Bacteria</taxon>
        <taxon>Pseudomonadati</taxon>
        <taxon>Pseudomonadota</taxon>
        <taxon>Gammaproteobacteria</taxon>
        <taxon>Alteromonadales</taxon>
        <taxon>Pseudoalteromonadaceae</taxon>
        <taxon>Pseudoalteromonas</taxon>
    </lineage>
</organism>
<dbReference type="Proteomes" id="UP000076503">
    <property type="component" value="Unassembled WGS sequence"/>
</dbReference>
<sequence length="493" mass="54057">MASIQNAVQVMVDKLVADMEGNQPLTAEEQALVSNAITKLTDNAKLEQAVVAVAESHINDATSTLQQVSQSTGAALQTATDSLTQTSTTLDTKSSKLDLLDSMAPNLNRVESLQATNNALQVRPIFPMTPIDTPSSNATHRRATGVFAVYDNSGETYLVRTGFTHNADTEQCRLEYLKLNANGAEKTTTHTSFIYSNAFEQNPASKIYYYGTSAYLPLASKNNAADIQYEIVYSTQDSQTTAVANYGGVFCKSSGFTSITKPKQNLDATDQYGISTSTSHNYNEVGVLYDNNKHCLVMVDEGTSVLVEKYRDGNIVTNTAIANAEELQAYVDAGDFTVVKFIYHNIQHTHGYHNYNQSESIMNGHGVSYYGFFGRYNGVTKMGEHKYSAHYRFTHERRLEPVNFFFNCSTGHHRTPSSAGAYSSGAEVKVVLESMSGEILGMYSYRARPYHAGYDSGILGGAISCINPYSGAGILNEHYTYNQYGLGRTCRAF</sequence>